<dbReference type="InterPro" id="IPR022837">
    <property type="entry name" value="MsrQ-like"/>
</dbReference>
<comment type="similarity">
    <text evidence="8">Belongs to the MsrQ family.</text>
</comment>
<organism evidence="10 11">
    <name type="scientific">Candidatus Thiothrix phosphatis</name>
    <dbReference type="NCBI Taxonomy" id="3112415"/>
    <lineage>
        <taxon>Bacteria</taxon>
        <taxon>Pseudomonadati</taxon>
        <taxon>Pseudomonadota</taxon>
        <taxon>Gammaproteobacteria</taxon>
        <taxon>Thiotrichales</taxon>
        <taxon>Thiotrichaceae</taxon>
        <taxon>Thiothrix</taxon>
    </lineage>
</organism>
<feature type="transmembrane region" description="Helical" evidence="8">
    <location>
        <begin position="12"/>
        <end position="31"/>
    </location>
</feature>
<keyword evidence="8" id="KW-0285">Flavoprotein</keyword>
<sequence>MQIREPWFSKVFKPAVFMLALTPVAWLAWGVWQDTLGANPVEYLTRSLGEWTLRFLLLTLLISTLRRATGWVQGMRLRRMLGLFAFFYGVLHLFSYLWLDQFFDWGEIWRDILKRPFITAGMLAFLLMVPLALTSFRAAMRKLGRNWQRLHRLVYPLTLLGVLHFWWLAESKQRLDMPLVYAIVLAILLGERVYQAVRGRWLGNSSSRVAARVGAPARPESA</sequence>
<keyword evidence="8" id="KW-0288">FMN</keyword>
<comment type="subcellular location">
    <subcellularLocation>
        <location evidence="8">Cell membrane</location>
        <topology evidence="8">Multi-pass membrane protein</topology>
    </subcellularLocation>
    <subcellularLocation>
        <location evidence="1">Membrane</location>
        <topology evidence="1">Multi-pass membrane protein</topology>
    </subcellularLocation>
</comment>
<comment type="cofactor">
    <cofactor evidence="8">
        <name>heme b</name>
        <dbReference type="ChEBI" id="CHEBI:60344"/>
    </cofactor>
    <text evidence="8">Binds 1 heme b (iron(II)-protoporphyrin IX) group per subunit.</text>
</comment>
<dbReference type="Proteomes" id="UP001308005">
    <property type="component" value="Unassembled WGS sequence"/>
</dbReference>
<keyword evidence="4 8" id="KW-0812">Transmembrane</keyword>
<comment type="cofactor">
    <cofactor evidence="8">
        <name>FMN</name>
        <dbReference type="ChEBI" id="CHEBI:58210"/>
    </cofactor>
    <text evidence="8">Binds 1 FMN per subunit.</text>
</comment>
<name>A0ABU6CY85_9GAMM</name>
<feature type="transmembrane region" description="Helical" evidence="8">
    <location>
        <begin position="152"/>
        <end position="169"/>
    </location>
</feature>
<keyword evidence="8" id="KW-1003">Cell membrane</keyword>
<comment type="function">
    <text evidence="8">Part of the MsrPQ system that repairs oxidized periplasmic proteins containing methionine sulfoxide residues (Met-O), using respiratory chain electrons. Thus protects these proteins from oxidative-stress damage caused by reactive species of oxygen and chlorine generated by the host defense mechanisms. MsrPQ is essential for the maintenance of envelope integrity under bleach stress, rescuing a wide series of structurally unrelated periplasmic proteins from methionine oxidation. MsrQ provides electrons for reduction to the reductase catalytic subunit MsrP, using the quinone pool of the respiratory chain.</text>
</comment>
<dbReference type="PANTHER" id="PTHR36964:SF1">
    <property type="entry name" value="PROTEIN-METHIONINE-SULFOXIDE REDUCTASE HEME-BINDING SUBUNIT MSRQ"/>
    <property type="match status" value="1"/>
</dbReference>
<comment type="subunit">
    <text evidence="8">Heterodimer of a catalytic subunit (MsrP) and a heme-binding subunit (MsrQ).</text>
</comment>
<keyword evidence="2 8" id="KW-0813">Transport</keyword>
<dbReference type="Pfam" id="PF01794">
    <property type="entry name" value="Ferric_reduct"/>
    <property type="match status" value="1"/>
</dbReference>
<accession>A0ABU6CY85</accession>
<evidence type="ECO:0000256" key="3">
    <source>
        <dbReference type="ARBA" id="ARBA00022617"/>
    </source>
</evidence>
<proteinExistence type="inferred from homology"/>
<feature type="transmembrane region" description="Helical" evidence="8">
    <location>
        <begin position="80"/>
        <end position="98"/>
    </location>
</feature>
<evidence type="ECO:0000259" key="9">
    <source>
        <dbReference type="Pfam" id="PF01794"/>
    </source>
</evidence>
<keyword evidence="8" id="KW-0249">Electron transport</keyword>
<keyword evidence="5 8" id="KW-1133">Transmembrane helix</keyword>
<evidence type="ECO:0000256" key="2">
    <source>
        <dbReference type="ARBA" id="ARBA00022448"/>
    </source>
</evidence>
<feature type="transmembrane region" description="Helical" evidence="8">
    <location>
        <begin position="175"/>
        <end position="194"/>
    </location>
</feature>
<dbReference type="RefSeq" id="WP_324694426.1">
    <property type="nucleotide sequence ID" value="NZ_JAYMYJ010000084.1"/>
</dbReference>
<gene>
    <name evidence="8" type="primary">msrQ</name>
    <name evidence="10" type="ORF">VSS37_08620</name>
</gene>
<evidence type="ECO:0000313" key="11">
    <source>
        <dbReference type="Proteomes" id="UP001308005"/>
    </source>
</evidence>
<dbReference type="PANTHER" id="PTHR36964">
    <property type="entry name" value="PROTEIN-METHIONINE-SULFOXIDE REDUCTASE HEME-BINDING SUBUNIT MSRQ"/>
    <property type="match status" value="1"/>
</dbReference>
<dbReference type="HAMAP" id="MF_01207">
    <property type="entry name" value="MsrQ"/>
    <property type="match status" value="1"/>
</dbReference>
<protein>
    <recommendedName>
        <fullName evidence="8">Protein-methionine-sulfoxide reductase heme-binding subunit MsrQ</fullName>
    </recommendedName>
    <alternativeName>
        <fullName evidence="8">Flavocytochrome MsrQ</fullName>
    </alternativeName>
</protein>
<evidence type="ECO:0000256" key="1">
    <source>
        <dbReference type="ARBA" id="ARBA00004141"/>
    </source>
</evidence>
<reference evidence="11" key="1">
    <citation type="submission" date="2023-07" db="EMBL/GenBank/DDBJ databases">
        <title>The carbon used by Thiothrix.</title>
        <authorList>
            <person name="Chen L."/>
        </authorList>
    </citation>
    <scope>NUCLEOTIDE SEQUENCE [LARGE SCALE GENOMIC DNA]</scope>
</reference>
<keyword evidence="6 8" id="KW-0408">Iron</keyword>
<evidence type="ECO:0000256" key="8">
    <source>
        <dbReference type="HAMAP-Rule" id="MF_01207"/>
    </source>
</evidence>
<feature type="domain" description="Ferric oxidoreductase" evidence="9">
    <location>
        <begin position="49"/>
        <end position="162"/>
    </location>
</feature>
<evidence type="ECO:0000256" key="7">
    <source>
        <dbReference type="ARBA" id="ARBA00023136"/>
    </source>
</evidence>
<keyword evidence="7 8" id="KW-0472">Membrane</keyword>
<keyword evidence="11" id="KW-1185">Reference proteome</keyword>
<reference evidence="10 11" key="2">
    <citation type="submission" date="2024-01" db="EMBL/GenBank/DDBJ databases">
        <authorList>
            <person name="Xie X."/>
        </authorList>
    </citation>
    <scope>NUCLEOTIDE SEQUENCE [LARGE SCALE GENOMIC DNA]</scope>
    <source>
        <strain evidence="10">SCUT-1</strain>
    </source>
</reference>
<evidence type="ECO:0000313" key="10">
    <source>
        <dbReference type="EMBL" id="MEB4591037.1"/>
    </source>
</evidence>
<evidence type="ECO:0000256" key="6">
    <source>
        <dbReference type="ARBA" id="ARBA00023004"/>
    </source>
</evidence>
<evidence type="ECO:0000256" key="5">
    <source>
        <dbReference type="ARBA" id="ARBA00022989"/>
    </source>
</evidence>
<keyword evidence="8" id="KW-0479">Metal-binding</keyword>
<evidence type="ECO:0000256" key="4">
    <source>
        <dbReference type="ARBA" id="ARBA00022692"/>
    </source>
</evidence>
<comment type="caution">
    <text evidence="10">The sequence shown here is derived from an EMBL/GenBank/DDBJ whole genome shotgun (WGS) entry which is preliminary data.</text>
</comment>
<feature type="transmembrane region" description="Helical" evidence="8">
    <location>
        <begin position="118"/>
        <end position="140"/>
    </location>
</feature>
<feature type="transmembrane region" description="Helical" evidence="8">
    <location>
        <begin position="51"/>
        <end position="68"/>
    </location>
</feature>
<dbReference type="EMBL" id="JAYMYJ010000084">
    <property type="protein sequence ID" value="MEB4591037.1"/>
    <property type="molecule type" value="Genomic_DNA"/>
</dbReference>
<keyword evidence="3 8" id="KW-0349">Heme</keyword>
<dbReference type="InterPro" id="IPR013130">
    <property type="entry name" value="Fe3_Rdtase_TM_dom"/>
</dbReference>